<protein>
    <submittedName>
        <fullName evidence="1">OsmC family protein</fullName>
    </submittedName>
</protein>
<dbReference type="SUPFAM" id="SSF82784">
    <property type="entry name" value="OsmC-like"/>
    <property type="match status" value="1"/>
</dbReference>
<evidence type="ECO:0000313" key="2">
    <source>
        <dbReference type="Proteomes" id="UP000661077"/>
    </source>
</evidence>
<dbReference type="RefSeq" id="WP_203165920.1">
    <property type="nucleotide sequence ID" value="NZ_JAEVLS010000001.1"/>
</dbReference>
<gene>
    <name evidence="1" type="ORF">JM946_04410</name>
</gene>
<reference evidence="1 2" key="1">
    <citation type="journal article" date="2021" name="Int. J. Syst. Evol. Microbiol.">
        <title>Steroidobacter gossypii sp. nov., isolated from soil of cotton cropping field.</title>
        <authorList>
            <person name="Huang R."/>
            <person name="Yang S."/>
            <person name="Zhen C."/>
            <person name="Liu W."/>
        </authorList>
    </citation>
    <scope>NUCLEOTIDE SEQUENCE [LARGE SCALE GENOMIC DNA]</scope>
    <source>
        <strain evidence="1 2">S1-65</strain>
    </source>
</reference>
<accession>A0ABS1WSN7</accession>
<proteinExistence type="predicted"/>
<dbReference type="PANTHER" id="PTHR42830">
    <property type="entry name" value="OSMOTICALLY INDUCIBLE FAMILY PROTEIN"/>
    <property type="match status" value="1"/>
</dbReference>
<dbReference type="Proteomes" id="UP000661077">
    <property type="component" value="Unassembled WGS sequence"/>
</dbReference>
<comment type="caution">
    <text evidence="1">The sequence shown here is derived from an EMBL/GenBank/DDBJ whole genome shotgun (WGS) entry which is preliminary data.</text>
</comment>
<dbReference type="InterPro" id="IPR003718">
    <property type="entry name" value="OsmC/Ohr_fam"/>
</dbReference>
<dbReference type="PANTHER" id="PTHR42830:SF2">
    <property type="entry name" value="OSMC_OHR FAMILY PROTEIN"/>
    <property type="match status" value="1"/>
</dbReference>
<dbReference type="Gene3D" id="3.30.300.20">
    <property type="match status" value="1"/>
</dbReference>
<dbReference type="InterPro" id="IPR052707">
    <property type="entry name" value="OsmC_Ohr_Peroxiredoxin"/>
</dbReference>
<evidence type="ECO:0000313" key="1">
    <source>
        <dbReference type="EMBL" id="MBM0103970.1"/>
    </source>
</evidence>
<keyword evidence="2" id="KW-1185">Reference proteome</keyword>
<sequence length="153" mass="16875">MSEYTATVYWQRLGAVFTDNKYSRAHEWRFDGGTVVPGSSSPHVVRVPLSDPTAVDPEEAFVASLSSCHMLFFLSFAAKEGFVVDSYEDQAVGVMAKNEAGKMAMTVVTLRPKVAFSGRTPTAEELDRLHHRSHEECFIASSVKTDVRCEPVA</sequence>
<name>A0ABS1WSN7_9GAMM</name>
<dbReference type="InterPro" id="IPR036102">
    <property type="entry name" value="OsmC/Ohrsf"/>
</dbReference>
<organism evidence="1 2">
    <name type="scientific">Steroidobacter gossypii</name>
    <dbReference type="NCBI Taxonomy" id="2805490"/>
    <lineage>
        <taxon>Bacteria</taxon>
        <taxon>Pseudomonadati</taxon>
        <taxon>Pseudomonadota</taxon>
        <taxon>Gammaproteobacteria</taxon>
        <taxon>Steroidobacterales</taxon>
        <taxon>Steroidobacteraceae</taxon>
        <taxon>Steroidobacter</taxon>
    </lineage>
</organism>
<dbReference type="EMBL" id="JAEVLS010000001">
    <property type="protein sequence ID" value="MBM0103970.1"/>
    <property type="molecule type" value="Genomic_DNA"/>
</dbReference>
<dbReference type="InterPro" id="IPR015946">
    <property type="entry name" value="KH_dom-like_a/b"/>
</dbReference>
<dbReference type="Pfam" id="PF02566">
    <property type="entry name" value="OsmC"/>
    <property type="match status" value="1"/>
</dbReference>